<proteinExistence type="predicted"/>
<evidence type="ECO:0000259" key="2">
    <source>
        <dbReference type="Pfam" id="PF01467"/>
    </source>
</evidence>
<sequence>MTYKSTDYYRAQLEALRENQDGFRVVYRSNSDFLASQDAKLRSLIVFDSSFNPPTIAHLALVNDTIKLLQSASHATDNDEFGIVLLLAVQNADKPVVPAPLEHRLAMMERFSASISKIAETSGGGIGSSAADNGGLGPKVNVAIGITPFPKFVDKADAIQTSFPGVGEQIYITGYDTLIRLFDAKYYGGKTVAEALGEFMARSRIMCFIRDNPQWGTAADQMQYIEDVRNGRYRDNIPPSWAERISLHPYLTGQDPKQQINADSEQGSGHSENYRDQNNARGDVVDLATVSSTAARAAAKTGKSAEGLTLEQIVSDAVTTYLRENHTY</sequence>
<reference evidence="3 4" key="1">
    <citation type="submission" date="2024-03" db="EMBL/GenBank/DDBJ databases">
        <title>Genome-scale model development and genomic sequencing of the oleaginous clade Lipomyces.</title>
        <authorList>
            <consortium name="Lawrence Berkeley National Laboratory"/>
            <person name="Czajka J.J."/>
            <person name="Han Y."/>
            <person name="Kim J."/>
            <person name="Mondo S.J."/>
            <person name="Hofstad B.A."/>
            <person name="Robles A."/>
            <person name="Haridas S."/>
            <person name="Riley R."/>
            <person name="LaButti K."/>
            <person name="Pangilinan J."/>
            <person name="Andreopoulos W."/>
            <person name="Lipzen A."/>
            <person name="Yan J."/>
            <person name="Wang M."/>
            <person name="Ng V."/>
            <person name="Grigoriev I.V."/>
            <person name="Spatafora J.W."/>
            <person name="Magnuson J.K."/>
            <person name="Baker S.E."/>
            <person name="Pomraning K.R."/>
        </authorList>
    </citation>
    <scope>NUCLEOTIDE SEQUENCE [LARGE SCALE GENOMIC DNA]</scope>
    <source>
        <strain evidence="3 4">Phaff 52-87</strain>
    </source>
</reference>
<dbReference type="InterPro" id="IPR014729">
    <property type="entry name" value="Rossmann-like_a/b/a_fold"/>
</dbReference>
<comment type="caution">
    <text evidence="3">The sequence shown here is derived from an EMBL/GenBank/DDBJ whole genome shotgun (WGS) entry which is preliminary data.</text>
</comment>
<feature type="domain" description="Cytidyltransferase-like" evidence="2">
    <location>
        <begin position="47"/>
        <end position="126"/>
    </location>
</feature>
<dbReference type="EMBL" id="JBBJBU010000001">
    <property type="protein sequence ID" value="KAK7208569.1"/>
    <property type="molecule type" value="Genomic_DNA"/>
</dbReference>
<name>A0ABR1FFC0_9ASCO</name>
<gene>
    <name evidence="3" type="ORF">BZA70DRAFT_274081</name>
</gene>
<protein>
    <recommendedName>
        <fullName evidence="2">Cytidyltransferase-like domain-containing protein</fullName>
    </recommendedName>
</protein>
<dbReference type="Proteomes" id="UP001498771">
    <property type="component" value="Unassembled WGS sequence"/>
</dbReference>
<dbReference type="PANTHER" id="PTHR31285:SF0">
    <property type="entry name" value="NICOTINAMIDE MONONUCLEOTIDE ADENYLYLTRANSFERASE"/>
    <property type="match status" value="1"/>
</dbReference>
<dbReference type="RefSeq" id="XP_064771602.1">
    <property type="nucleotide sequence ID" value="XM_064911930.1"/>
</dbReference>
<dbReference type="Gene3D" id="3.40.50.620">
    <property type="entry name" value="HUPs"/>
    <property type="match status" value="1"/>
</dbReference>
<accession>A0ABR1FFC0</accession>
<dbReference type="Pfam" id="PF01467">
    <property type="entry name" value="CTP_transf_like"/>
    <property type="match status" value="1"/>
</dbReference>
<feature type="region of interest" description="Disordered" evidence="1">
    <location>
        <begin position="252"/>
        <end position="282"/>
    </location>
</feature>
<dbReference type="GeneID" id="90037442"/>
<feature type="compositionally biased region" description="Polar residues" evidence="1">
    <location>
        <begin position="255"/>
        <end position="280"/>
    </location>
</feature>
<dbReference type="InterPro" id="IPR004821">
    <property type="entry name" value="Cyt_trans-like"/>
</dbReference>
<organism evidence="3 4">
    <name type="scientific">Myxozyma melibiosi</name>
    <dbReference type="NCBI Taxonomy" id="54550"/>
    <lineage>
        <taxon>Eukaryota</taxon>
        <taxon>Fungi</taxon>
        <taxon>Dikarya</taxon>
        <taxon>Ascomycota</taxon>
        <taxon>Saccharomycotina</taxon>
        <taxon>Lipomycetes</taxon>
        <taxon>Lipomycetales</taxon>
        <taxon>Lipomycetaceae</taxon>
        <taxon>Myxozyma</taxon>
    </lineage>
</organism>
<evidence type="ECO:0000256" key="1">
    <source>
        <dbReference type="SAM" id="MobiDB-lite"/>
    </source>
</evidence>
<keyword evidence="4" id="KW-1185">Reference proteome</keyword>
<evidence type="ECO:0000313" key="4">
    <source>
        <dbReference type="Proteomes" id="UP001498771"/>
    </source>
</evidence>
<evidence type="ECO:0000313" key="3">
    <source>
        <dbReference type="EMBL" id="KAK7208569.1"/>
    </source>
</evidence>
<dbReference type="SUPFAM" id="SSF52374">
    <property type="entry name" value="Nucleotidylyl transferase"/>
    <property type="match status" value="1"/>
</dbReference>
<dbReference type="PANTHER" id="PTHR31285">
    <property type="entry name" value="NICOTINAMIDE MONONUCLEOTIDE ADENYLYLTRANSFERASE"/>
    <property type="match status" value="1"/>
</dbReference>